<reference evidence="2 3" key="1">
    <citation type="submission" date="2016-10" db="EMBL/GenBank/DDBJ databases">
        <authorList>
            <person name="de Groot N.N."/>
        </authorList>
    </citation>
    <scope>NUCLEOTIDE SEQUENCE [LARGE SCALE GENOMIC DNA]</scope>
    <source>
        <strain evidence="2 3">DSM 19113</strain>
    </source>
</reference>
<keyword evidence="3" id="KW-1185">Reference proteome</keyword>
<evidence type="ECO:0000313" key="2">
    <source>
        <dbReference type="EMBL" id="SFB80279.1"/>
    </source>
</evidence>
<proteinExistence type="predicted"/>
<organism evidence="2 3">
    <name type="scientific">Fructobacillus durionis</name>
    <dbReference type="NCBI Taxonomy" id="283737"/>
    <lineage>
        <taxon>Bacteria</taxon>
        <taxon>Bacillati</taxon>
        <taxon>Bacillota</taxon>
        <taxon>Bacilli</taxon>
        <taxon>Lactobacillales</taxon>
        <taxon>Lactobacillaceae</taxon>
        <taxon>Fructobacillus</taxon>
    </lineage>
</organism>
<protein>
    <submittedName>
        <fullName evidence="2">Uncharacterized protein</fullName>
    </submittedName>
</protein>
<dbReference type="RefSeq" id="WP_091501193.1">
    <property type="nucleotide sequence ID" value="NZ_FOLI01000001.1"/>
</dbReference>
<keyword evidence="1" id="KW-0472">Membrane</keyword>
<feature type="transmembrane region" description="Helical" evidence="1">
    <location>
        <begin position="31"/>
        <end position="52"/>
    </location>
</feature>
<sequence>MKKSTFLISIAIIAALIQVVDNHLIAPYVNTWQNCLIVFFIDCPSFYFVYWLRNTREHKGFRKSDSGPK</sequence>
<dbReference type="AlphaFoldDB" id="A0A1I1DYZ6"/>
<dbReference type="STRING" id="283737.SAMN05660453_0216"/>
<name>A0A1I1DYZ6_9LACO</name>
<evidence type="ECO:0000313" key="3">
    <source>
        <dbReference type="Proteomes" id="UP000199376"/>
    </source>
</evidence>
<keyword evidence="1" id="KW-0812">Transmembrane</keyword>
<accession>A0A1I1DYZ6</accession>
<keyword evidence="1" id="KW-1133">Transmembrane helix</keyword>
<gene>
    <name evidence="2" type="ORF">SAMN05660453_0216</name>
</gene>
<evidence type="ECO:0000256" key="1">
    <source>
        <dbReference type="SAM" id="Phobius"/>
    </source>
</evidence>
<dbReference type="EMBL" id="FOLI01000001">
    <property type="protein sequence ID" value="SFB80279.1"/>
    <property type="molecule type" value="Genomic_DNA"/>
</dbReference>
<dbReference type="Proteomes" id="UP000199376">
    <property type="component" value="Unassembled WGS sequence"/>
</dbReference>